<evidence type="ECO:0000256" key="1">
    <source>
        <dbReference type="SAM" id="MobiDB-lite"/>
    </source>
</evidence>
<dbReference type="EMBL" id="CP074371">
    <property type="protein sequence ID" value="QVI20922.1"/>
    <property type="molecule type" value="Genomic_DNA"/>
</dbReference>
<organism evidence="2 3">
    <name type="scientific">Nocardia tengchongensis</name>
    <dbReference type="NCBI Taxonomy" id="2055889"/>
    <lineage>
        <taxon>Bacteria</taxon>
        <taxon>Bacillati</taxon>
        <taxon>Actinomycetota</taxon>
        <taxon>Actinomycetes</taxon>
        <taxon>Mycobacteriales</taxon>
        <taxon>Nocardiaceae</taxon>
        <taxon>Nocardia</taxon>
    </lineage>
</organism>
<reference evidence="2 3" key="1">
    <citation type="submission" date="2021-04" db="EMBL/GenBank/DDBJ databases">
        <title>Nocardia tengchongensis.</title>
        <authorList>
            <person name="Zhuang k."/>
            <person name="Ran Y."/>
            <person name="Li W."/>
        </authorList>
    </citation>
    <scope>NUCLEOTIDE SEQUENCE [LARGE SCALE GENOMIC DNA]</scope>
    <source>
        <strain evidence="2 3">CFH S0057</strain>
    </source>
</reference>
<protein>
    <submittedName>
        <fullName evidence="2">Uncharacterized protein</fullName>
    </submittedName>
</protein>
<name>A0ABX8CNE9_9NOCA</name>
<accession>A0ABX8CNE9</accession>
<evidence type="ECO:0000313" key="2">
    <source>
        <dbReference type="EMBL" id="QVI20922.1"/>
    </source>
</evidence>
<evidence type="ECO:0000313" key="3">
    <source>
        <dbReference type="Proteomes" id="UP000683310"/>
    </source>
</evidence>
<sequence>MRDVGLLGHARRYLTASRLELRMASRAATSKSLSAIEIERLTVDLAAGRKPRVWFTTDAVGIDVGRSGTLVAIADHVEPDFLRVKPSVCTDVLAFSPSELTLTRPAERRVSAPHPTDPAGDRACGSAPGSARRSG</sequence>
<keyword evidence="3" id="KW-1185">Reference proteome</keyword>
<proteinExistence type="predicted"/>
<gene>
    <name evidence="2" type="ORF">KHQ06_33390</name>
</gene>
<dbReference type="Proteomes" id="UP000683310">
    <property type="component" value="Chromosome"/>
</dbReference>
<feature type="region of interest" description="Disordered" evidence="1">
    <location>
        <begin position="104"/>
        <end position="135"/>
    </location>
</feature>